<evidence type="ECO:0000313" key="3">
    <source>
        <dbReference type="Proteomes" id="UP000410492"/>
    </source>
</evidence>
<evidence type="ECO:0000256" key="1">
    <source>
        <dbReference type="SAM" id="MobiDB-lite"/>
    </source>
</evidence>
<proteinExistence type="predicted"/>
<sequence>MHRIFDSSSGSFGFIFNMLFTSHTDSKPAEEASKLAVDQEDDDDLDLDLDGVNIDENIDTSDINFDDDLLSD</sequence>
<reference evidence="2 3" key="1">
    <citation type="submission" date="2019-01" db="EMBL/GenBank/DDBJ databases">
        <authorList>
            <person name="Sayadi A."/>
        </authorList>
    </citation>
    <scope>NUCLEOTIDE SEQUENCE [LARGE SCALE GENOMIC DNA]</scope>
</reference>
<name>A0A653BGZ1_CALMS</name>
<feature type="region of interest" description="Disordered" evidence="1">
    <location>
        <begin position="29"/>
        <end position="50"/>
    </location>
</feature>
<dbReference type="EMBL" id="CAACVG010000894">
    <property type="protein sequence ID" value="VEN34659.1"/>
    <property type="molecule type" value="Genomic_DNA"/>
</dbReference>
<protein>
    <submittedName>
        <fullName evidence="2">Uncharacterized protein</fullName>
    </submittedName>
</protein>
<keyword evidence="3" id="KW-1185">Reference proteome</keyword>
<dbReference type="Proteomes" id="UP000410492">
    <property type="component" value="Unassembled WGS sequence"/>
</dbReference>
<feature type="compositionally biased region" description="Acidic residues" evidence="1">
    <location>
        <begin position="38"/>
        <end position="49"/>
    </location>
</feature>
<gene>
    <name evidence="2" type="ORF">CALMAC_LOCUS784</name>
</gene>
<accession>A0A653BGZ1</accession>
<dbReference type="OrthoDB" id="2150324at2759"/>
<organism evidence="2 3">
    <name type="scientific">Callosobruchus maculatus</name>
    <name type="common">Southern cowpea weevil</name>
    <name type="synonym">Pulse bruchid</name>
    <dbReference type="NCBI Taxonomy" id="64391"/>
    <lineage>
        <taxon>Eukaryota</taxon>
        <taxon>Metazoa</taxon>
        <taxon>Ecdysozoa</taxon>
        <taxon>Arthropoda</taxon>
        <taxon>Hexapoda</taxon>
        <taxon>Insecta</taxon>
        <taxon>Pterygota</taxon>
        <taxon>Neoptera</taxon>
        <taxon>Endopterygota</taxon>
        <taxon>Coleoptera</taxon>
        <taxon>Polyphaga</taxon>
        <taxon>Cucujiformia</taxon>
        <taxon>Chrysomeloidea</taxon>
        <taxon>Chrysomelidae</taxon>
        <taxon>Bruchinae</taxon>
        <taxon>Bruchini</taxon>
        <taxon>Callosobruchus</taxon>
    </lineage>
</organism>
<dbReference type="AlphaFoldDB" id="A0A653BGZ1"/>
<evidence type="ECO:0000313" key="2">
    <source>
        <dbReference type="EMBL" id="VEN34659.1"/>
    </source>
</evidence>